<name>A0AAC8QB94_9BACT</name>
<dbReference type="Proteomes" id="UP000256345">
    <property type="component" value="Unassembled WGS sequence"/>
</dbReference>
<reference evidence="2 4" key="2">
    <citation type="submission" date="2018-08" db="EMBL/GenBank/DDBJ databases">
        <title>Genomic Encyclopedia of Archaeal and Bacterial Type Strains, Phase II (KMG-II): from individual species to whole genera.</title>
        <authorList>
            <person name="Goeker M."/>
        </authorList>
    </citation>
    <scope>NUCLEOTIDE SEQUENCE [LARGE SCALE GENOMIC DNA]</scope>
    <source>
        <strain evidence="2 4">DSM 2261</strain>
    </source>
</reference>
<dbReference type="AlphaFoldDB" id="A0AAC8QB94"/>
<dbReference type="RefSeq" id="WP_047858316.1">
    <property type="nucleotide sequence ID" value="NZ_CP011509.1"/>
</dbReference>
<reference evidence="1 3" key="1">
    <citation type="submission" date="2015-05" db="EMBL/GenBank/DDBJ databases">
        <title>Genome assembly of Archangium gephyra DSM 2261.</title>
        <authorList>
            <person name="Sharma G."/>
            <person name="Subramanian S."/>
        </authorList>
    </citation>
    <scope>NUCLEOTIDE SEQUENCE [LARGE SCALE GENOMIC DNA]</scope>
    <source>
        <strain evidence="1 3">DSM 2261</strain>
    </source>
</reference>
<organism evidence="1 3">
    <name type="scientific">Archangium gephyra</name>
    <dbReference type="NCBI Taxonomy" id="48"/>
    <lineage>
        <taxon>Bacteria</taxon>
        <taxon>Pseudomonadati</taxon>
        <taxon>Myxococcota</taxon>
        <taxon>Myxococcia</taxon>
        <taxon>Myxococcales</taxon>
        <taxon>Cystobacterineae</taxon>
        <taxon>Archangiaceae</taxon>
        <taxon>Archangium</taxon>
    </lineage>
</organism>
<dbReference type="Proteomes" id="UP000035579">
    <property type="component" value="Chromosome"/>
</dbReference>
<evidence type="ECO:0000313" key="1">
    <source>
        <dbReference type="EMBL" id="AKJ04522.1"/>
    </source>
</evidence>
<sequence length="427" mass="46223">MAFPAPPHVQSAQAQVAAALQQVEGKPVDLLTVPWTEVETSIPKLLGGAFNPNDPNHQGLALGLAGALAERLGKEHNAFWFVNRDSPEGASLGFPEVPIVLSPFGEVMNALVSGKLARLDEVAAGIRRTLGEARFGAAGNRPKLGPAEYQRMVDPGFMQFLVVDPAKAQKALDTKPDALARDIREALGRANQLPAEVRQQFEGQVVAVLQQMDATKTLAQQVEVAPRIAELMIHLYASQGNTGAAQNEFWGQLILPLLFIGAPQSFPPVDEEEVGAFNQGVPALELFVDVVPHAVQAPEDGLLGAFDRSEVGLVHPSFERAGVQRFLKLKTDRLKPLLEQFDANQMVDAVRRFTKYMEEKAGKGAPPNPQNEEMLKAATVLLTDLKRAVTETKGELCLRQITEADAMSEQVVAVVRQALNAPRIILA</sequence>
<accession>A0AAC8QB94</accession>
<evidence type="ECO:0000313" key="2">
    <source>
        <dbReference type="EMBL" id="REG37409.1"/>
    </source>
</evidence>
<proteinExistence type="predicted"/>
<keyword evidence="4" id="KW-1185">Reference proteome</keyword>
<gene>
    <name evidence="1" type="ORF">AA314_06148</name>
    <name evidence="2" type="ORF">ATI61_101393</name>
</gene>
<dbReference type="KEGG" id="age:AA314_06148"/>
<evidence type="ECO:0000313" key="3">
    <source>
        <dbReference type="Proteomes" id="UP000035579"/>
    </source>
</evidence>
<dbReference type="EMBL" id="QUMU01000001">
    <property type="protein sequence ID" value="REG37409.1"/>
    <property type="molecule type" value="Genomic_DNA"/>
</dbReference>
<evidence type="ECO:0000313" key="4">
    <source>
        <dbReference type="Proteomes" id="UP000256345"/>
    </source>
</evidence>
<dbReference type="EMBL" id="CP011509">
    <property type="protein sequence ID" value="AKJ04522.1"/>
    <property type="molecule type" value="Genomic_DNA"/>
</dbReference>
<protein>
    <submittedName>
        <fullName evidence="1">Uncharacterized protein</fullName>
    </submittedName>
</protein>